<feature type="region of interest" description="Disordered" evidence="1">
    <location>
        <begin position="168"/>
        <end position="209"/>
    </location>
</feature>
<feature type="compositionally biased region" description="Basic residues" evidence="1">
    <location>
        <begin position="815"/>
        <end position="836"/>
    </location>
</feature>
<proteinExistence type="predicted"/>
<feature type="compositionally biased region" description="Basic and acidic residues" evidence="1">
    <location>
        <begin position="777"/>
        <end position="793"/>
    </location>
</feature>
<protein>
    <submittedName>
        <fullName evidence="2">Uncharacterized protein</fullName>
    </submittedName>
</protein>
<feature type="compositionally biased region" description="Basic residues" evidence="1">
    <location>
        <begin position="291"/>
        <end position="311"/>
    </location>
</feature>
<dbReference type="Proteomes" id="UP000053766">
    <property type="component" value="Unassembled WGS sequence"/>
</dbReference>
<evidence type="ECO:0000256" key="1">
    <source>
        <dbReference type="SAM" id="MobiDB-lite"/>
    </source>
</evidence>
<accession>A0A0D8Y8P2</accession>
<dbReference type="EMBL" id="KN716166">
    <property type="protein sequence ID" value="KJH52349.1"/>
    <property type="molecule type" value="Genomic_DNA"/>
</dbReference>
<organism evidence="2 3">
    <name type="scientific">Dictyocaulus viviparus</name>
    <name type="common">Bovine lungworm</name>
    <dbReference type="NCBI Taxonomy" id="29172"/>
    <lineage>
        <taxon>Eukaryota</taxon>
        <taxon>Metazoa</taxon>
        <taxon>Ecdysozoa</taxon>
        <taxon>Nematoda</taxon>
        <taxon>Chromadorea</taxon>
        <taxon>Rhabditida</taxon>
        <taxon>Rhabditina</taxon>
        <taxon>Rhabditomorpha</taxon>
        <taxon>Strongyloidea</taxon>
        <taxon>Metastrongylidae</taxon>
        <taxon>Dictyocaulus</taxon>
    </lineage>
</organism>
<feature type="compositionally biased region" description="Low complexity" evidence="1">
    <location>
        <begin position="642"/>
        <end position="657"/>
    </location>
</feature>
<feature type="compositionally biased region" description="Basic and acidic residues" evidence="1">
    <location>
        <begin position="698"/>
        <end position="708"/>
    </location>
</feature>
<feature type="region of interest" description="Disordered" evidence="1">
    <location>
        <begin position="249"/>
        <end position="334"/>
    </location>
</feature>
<dbReference type="OrthoDB" id="5876712at2759"/>
<dbReference type="STRING" id="29172.A0A0D8Y8P2"/>
<reference evidence="3" key="2">
    <citation type="journal article" date="2016" name="Sci. Rep.">
        <title>Dictyocaulus viviparus genome, variome and transcriptome elucidate lungworm biology and support future intervention.</title>
        <authorList>
            <person name="McNulty S.N."/>
            <person name="Strube C."/>
            <person name="Rosa B.A."/>
            <person name="Martin J.C."/>
            <person name="Tyagi R."/>
            <person name="Choi Y.J."/>
            <person name="Wang Q."/>
            <person name="Hallsworth Pepin K."/>
            <person name="Zhang X."/>
            <person name="Ozersky P."/>
            <person name="Wilson R.K."/>
            <person name="Sternberg P.W."/>
            <person name="Gasser R.B."/>
            <person name="Mitreva M."/>
        </authorList>
    </citation>
    <scope>NUCLEOTIDE SEQUENCE [LARGE SCALE GENOMIC DNA]</scope>
    <source>
        <strain evidence="3">HannoverDv2000</strain>
    </source>
</reference>
<evidence type="ECO:0000313" key="2">
    <source>
        <dbReference type="EMBL" id="KJH52349.1"/>
    </source>
</evidence>
<feature type="region of interest" description="Disordered" evidence="1">
    <location>
        <begin position="901"/>
        <end position="922"/>
    </location>
</feature>
<evidence type="ECO:0000313" key="3">
    <source>
        <dbReference type="Proteomes" id="UP000053766"/>
    </source>
</evidence>
<sequence length="922" mass="104102">MDAQSGGNVGNYVKETLKDVTQYNDIVEERARELATNPIFRKKENTTARREAFFKGRVGVGQFRTHEDKQQELCRAQLRNVSTMPTSTTATESVMKKSASARNLTVPLSTSIQNRDITSDSCAIKSETICKPTKKQMCTPTLRITRRSIEQYNQMHNKNPLETKSLPISLHKSSQPTMKPTGINIRKTKEKQINKPQEGGVNKSEPWAETYEDDKSPLCDLADINPSPRRRNEPRRYSSYFDLHKKSSDFNLHEPSASKTLDVMQKQSSRRKGSKLKKKDHSKKHSSDQRSHRKKSRSARLRSRKSRRLSTNRRSALISANEPKDLMPSENAVEPTPLAGPISVDSIRKLKKSGEQLNLIQVYRIYGSGAVEQAYENLPRRSAAKWARGAMASVKYGRNMVEITLINTDIQASKRGRSNKWIFIKDMGHKTLPILFGKTVLVKTHSPAPFCLSITAPFYVSAHQEQNASPDGGDRFRESIELRSCQDSGMPSYEMKPLHDPNHPIFNEHIFLGKGLVRIDSVSNIPNDQKLEALLSQPNSLTVTRQYRIELPWRQRDSSVSSEIPRAPQIKDIHPTSPFKNIPKHKEDTLTPPIVEKPIGSKMDTFHGRRIAPPLNQDVYGFNINQPENQESSKNRRRRSQKSCSTSQSSTFSPSSKSGEDISSINNRVFARPPKDTLTSDSTATTKSPAGISSREMILLEKHSEIGHEKKKRVNLPGLRIKNRKEPPTLKRYEPNRPKPTTKSDTEAEKSIDKKSKESKPVEKDFSSSPDLSDYSPRAEKDEVVGEVVKIEVVKTPPGMRTKHEPPVKKGISYKFHHSKKDAKRSKSLKKNKQKKKSTDERQPVSPDVKSDTRQLPPDHSPLKTLLTAKELLGNNNIDNVAVHGKLPDGTLKLEMQLSSKLNNPCKLTTKSPYQSDHNLTT</sequence>
<feature type="compositionally biased region" description="Polar residues" evidence="1">
    <location>
        <begin position="677"/>
        <end position="688"/>
    </location>
</feature>
<name>A0A0D8Y8P2_DICVI</name>
<keyword evidence="3" id="KW-1185">Reference proteome</keyword>
<gene>
    <name evidence="2" type="ORF">DICVIV_01441</name>
</gene>
<feature type="compositionally biased region" description="Basic residues" evidence="1">
    <location>
        <begin position="268"/>
        <end position="284"/>
    </location>
</feature>
<feature type="region of interest" description="Disordered" evidence="1">
    <location>
        <begin position="570"/>
        <end position="867"/>
    </location>
</feature>
<dbReference type="AlphaFoldDB" id="A0A0D8Y8P2"/>
<reference evidence="2 3" key="1">
    <citation type="submission" date="2013-11" db="EMBL/GenBank/DDBJ databases">
        <title>Draft genome of the bovine lungworm Dictyocaulus viviparus.</title>
        <authorList>
            <person name="Mitreva M."/>
        </authorList>
    </citation>
    <scope>NUCLEOTIDE SEQUENCE [LARGE SCALE GENOMIC DNA]</scope>
    <source>
        <strain evidence="2 3">HannoverDv2000</strain>
    </source>
</reference>
<feature type="compositionally biased region" description="Basic and acidic residues" evidence="1">
    <location>
        <begin position="837"/>
        <end position="853"/>
    </location>
</feature>
<feature type="compositionally biased region" description="Basic and acidic residues" evidence="1">
    <location>
        <begin position="724"/>
        <end position="766"/>
    </location>
</feature>